<evidence type="ECO:0000313" key="3">
    <source>
        <dbReference type="Proteomes" id="UP000677913"/>
    </source>
</evidence>
<accession>A0A8J8BCX3</accession>
<comment type="caution">
    <text evidence="2">The sequence shown here is derived from an EMBL/GenBank/DDBJ whole genome shotgun (WGS) entry which is preliminary data.</text>
</comment>
<sequence length="141" mass="15588">MSTSASAQISGDTAGQATSYEVRAELERFLERDLLGPWDGPGGELPAGITTSDRYPPGRLVPRVAPLEVLPRPGLPTTEQLRPDPMPEQFTVPLANPLDASPNLRRLRRIRSAAYGCTLQHDLQHWGRKSDYRRRSSNSVV</sequence>
<dbReference type="RefSeq" id="WP_211468171.1">
    <property type="nucleotide sequence ID" value="NZ_JAGSXH010000038.1"/>
</dbReference>
<dbReference type="AlphaFoldDB" id="A0A8J8BCX3"/>
<protein>
    <submittedName>
        <fullName evidence="2">Uncharacterized protein</fullName>
    </submittedName>
</protein>
<name>A0A8J8BCX3_9ACTN</name>
<dbReference type="EMBL" id="JAGSXH010000038">
    <property type="protein sequence ID" value="MBS2963970.1"/>
    <property type="molecule type" value="Genomic_DNA"/>
</dbReference>
<dbReference type="Proteomes" id="UP000677913">
    <property type="component" value="Unassembled WGS sequence"/>
</dbReference>
<reference evidence="2" key="1">
    <citation type="submission" date="2021-04" db="EMBL/GenBank/DDBJ databases">
        <title>Genome based classification of Actinospica acidithermotolerans sp. nov., an actinobacterium isolated from an Indonesian hot spring.</title>
        <authorList>
            <person name="Kusuma A.B."/>
            <person name="Putra K.E."/>
            <person name="Nafisah S."/>
            <person name="Loh J."/>
            <person name="Nouioui I."/>
            <person name="Goodfellow M."/>
        </authorList>
    </citation>
    <scope>NUCLEOTIDE SEQUENCE</scope>
    <source>
        <strain evidence="2">DSM 45618</strain>
    </source>
</reference>
<feature type="region of interest" description="Disordered" evidence="1">
    <location>
        <begin position="34"/>
        <end position="58"/>
    </location>
</feature>
<evidence type="ECO:0000313" key="2">
    <source>
        <dbReference type="EMBL" id="MBS2963970.1"/>
    </source>
</evidence>
<feature type="region of interest" description="Disordered" evidence="1">
    <location>
        <begin position="69"/>
        <end position="88"/>
    </location>
</feature>
<keyword evidence="3" id="KW-1185">Reference proteome</keyword>
<gene>
    <name evidence="2" type="ORF">KGA66_13015</name>
</gene>
<organism evidence="2 3">
    <name type="scientific">Actinocrinis puniceicyclus</name>
    <dbReference type="NCBI Taxonomy" id="977794"/>
    <lineage>
        <taxon>Bacteria</taxon>
        <taxon>Bacillati</taxon>
        <taxon>Actinomycetota</taxon>
        <taxon>Actinomycetes</taxon>
        <taxon>Catenulisporales</taxon>
        <taxon>Actinospicaceae</taxon>
        <taxon>Actinocrinis</taxon>
    </lineage>
</organism>
<proteinExistence type="predicted"/>
<evidence type="ECO:0000256" key="1">
    <source>
        <dbReference type="SAM" id="MobiDB-lite"/>
    </source>
</evidence>